<gene>
    <name evidence="2" type="ORF">NDU88_003342</name>
</gene>
<comment type="caution">
    <text evidence="2">The sequence shown here is derived from an EMBL/GenBank/DDBJ whole genome shotgun (WGS) entry which is preliminary data.</text>
</comment>
<evidence type="ECO:0000313" key="3">
    <source>
        <dbReference type="Proteomes" id="UP001066276"/>
    </source>
</evidence>
<dbReference type="AlphaFoldDB" id="A0AAV7UDF4"/>
<evidence type="ECO:0000313" key="2">
    <source>
        <dbReference type="EMBL" id="KAJ1186561.1"/>
    </source>
</evidence>
<feature type="region of interest" description="Disordered" evidence="1">
    <location>
        <begin position="1"/>
        <end position="24"/>
    </location>
</feature>
<evidence type="ECO:0000256" key="1">
    <source>
        <dbReference type="SAM" id="MobiDB-lite"/>
    </source>
</evidence>
<feature type="compositionally biased region" description="Polar residues" evidence="1">
    <location>
        <begin position="1"/>
        <end position="11"/>
    </location>
</feature>
<reference evidence="2" key="1">
    <citation type="journal article" date="2022" name="bioRxiv">
        <title>Sequencing and chromosome-scale assembly of the giantPleurodeles waltlgenome.</title>
        <authorList>
            <person name="Brown T."/>
            <person name="Elewa A."/>
            <person name="Iarovenko S."/>
            <person name="Subramanian E."/>
            <person name="Araus A.J."/>
            <person name="Petzold A."/>
            <person name="Susuki M."/>
            <person name="Suzuki K.-i.T."/>
            <person name="Hayashi T."/>
            <person name="Toyoda A."/>
            <person name="Oliveira C."/>
            <person name="Osipova E."/>
            <person name="Leigh N.D."/>
            <person name="Simon A."/>
            <person name="Yun M.H."/>
        </authorList>
    </citation>
    <scope>NUCLEOTIDE SEQUENCE</scope>
    <source>
        <strain evidence="2">20211129_DDA</strain>
        <tissue evidence="2">Liver</tissue>
    </source>
</reference>
<dbReference type="Proteomes" id="UP001066276">
    <property type="component" value="Chromosome 3_1"/>
</dbReference>
<sequence>MGKSEVQNEMNANEEIADPLPDEKAASKWRAGTKMKNGVEWELARESLRHRRERRTAEIGETEVSVNS</sequence>
<dbReference type="EMBL" id="JANPWB010000005">
    <property type="protein sequence ID" value="KAJ1186561.1"/>
    <property type="molecule type" value="Genomic_DNA"/>
</dbReference>
<accession>A0AAV7UDF4</accession>
<proteinExistence type="predicted"/>
<protein>
    <submittedName>
        <fullName evidence="2">Uncharacterized protein</fullName>
    </submittedName>
</protein>
<keyword evidence="3" id="KW-1185">Reference proteome</keyword>
<organism evidence="2 3">
    <name type="scientific">Pleurodeles waltl</name>
    <name type="common">Iberian ribbed newt</name>
    <dbReference type="NCBI Taxonomy" id="8319"/>
    <lineage>
        <taxon>Eukaryota</taxon>
        <taxon>Metazoa</taxon>
        <taxon>Chordata</taxon>
        <taxon>Craniata</taxon>
        <taxon>Vertebrata</taxon>
        <taxon>Euteleostomi</taxon>
        <taxon>Amphibia</taxon>
        <taxon>Batrachia</taxon>
        <taxon>Caudata</taxon>
        <taxon>Salamandroidea</taxon>
        <taxon>Salamandridae</taxon>
        <taxon>Pleurodelinae</taxon>
        <taxon>Pleurodeles</taxon>
    </lineage>
</organism>
<name>A0AAV7UDF4_PLEWA</name>